<dbReference type="RefSeq" id="XP_067078072.1">
    <property type="nucleotide sequence ID" value="XM_067221971.1"/>
</dbReference>
<proteinExistence type="predicted"/>
<keyword evidence="1" id="KW-0472">Membrane</keyword>
<dbReference type="AlphaFoldDB" id="A0A1G4I452"/>
<evidence type="ECO:0000256" key="1">
    <source>
        <dbReference type="SAM" id="Phobius"/>
    </source>
</evidence>
<protein>
    <submittedName>
        <fullName evidence="2">Uncharacterized protein</fullName>
    </submittedName>
</protein>
<dbReference type="Proteomes" id="UP000195570">
    <property type="component" value="Unassembled WGS sequence"/>
</dbReference>
<evidence type="ECO:0000313" key="2">
    <source>
        <dbReference type="EMBL" id="SCU66651.1"/>
    </source>
</evidence>
<dbReference type="EMBL" id="CZPT02000592">
    <property type="protein sequence ID" value="SCU66651.1"/>
    <property type="molecule type" value="Genomic_DNA"/>
</dbReference>
<keyword evidence="1" id="KW-0812">Transmembrane</keyword>
<dbReference type="VEuPathDB" id="TriTrypDB:TEOVI_000587600"/>
<sequence>MFSRSFVGRMGNGTYGGWPWPVKLPLKRGWHHELDRHQSIAEESRRYILFGDALLVSIVLYSVYRLYYLALCSDAYRTHLSHLSGAPPAIIANSFDFANLENNRTVPRAVLDEYREAVVDGKVKRAPIESIIFKY</sequence>
<accession>A0A1G4I452</accession>
<evidence type="ECO:0000313" key="3">
    <source>
        <dbReference type="Proteomes" id="UP000195570"/>
    </source>
</evidence>
<keyword evidence="1" id="KW-1133">Transmembrane helix</keyword>
<gene>
    <name evidence="2" type="ORF">TEOVI_000587600</name>
</gene>
<comment type="caution">
    <text evidence="2">The sequence shown here is derived from an EMBL/GenBank/DDBJ whole genome shotgun (WGS) entry which is preliminary data.</text>
</comment>
<keyword evidence="3" id="KW-1185">Reference proteome</keyword>
<dbReference type="GeneID" id="92379815"/>
<name>A0A1G4I452_TRYEQ</name>
<reference evidence="2" key="1">
    <citation type="submission" date="2016-09" db="EMBL/GenBank/DDBJ databases">
        <authorList>
            <person name="Hebert L."/>
            <person name="Moumen B."/>
        </authorList>
    </citation>
    <scope>NUCLEOTIDE SEQUENCE [LARGE SCALE GENOMIC DNA]</scope>
    <source>
        <strain evidence="2">OVI</strain>
    </source>
</reference>
<feature type="transmembrane region" description="Helical" evidence="1">
    <location>
        <begin position="47"/>
        <end position="67"/>
    </location>
</feature>
<organism evidence="2 3">
    <name type="scientific">Trypanosoma equiperdum</name>
    <dbReference type="NCBI Taxonomy" id="5694"/>
    <lineage>
        <taxon>Eukaryota</taxon>
        <taxon>Discoba</taxon>
        <taxon>Euglenozoa</taxon>
        <taxon>Kinetoplastea</taxon>
        <taxon>Metakinetoplastina</taxon>
        <taxon>Trypanosomatida</taxon>
        <taxon>Trypanosomatidae</taxon>
        <taxon>Trypanosoma</taxon>
    </lineage>
</organism>